<organism evidence="3 4">
    <name type="scientific">Roseateles oligotrophus</name>
    <dbReference type="NCBI Taxonomy" id="1769250"/>
    <lineage>
        <taxon>Bacteria</taxon>
        <taxon>Pseudomonadati</taxon>
        <taxon>Pseudomonadota</taxon>
        <taxon>Betaproteobacteria</taxon>
        <taxon>Burkholderiales</taxon>
        <taxon>Sphaerotilaceae</taxon>
        <taxon>Roseateles</taxon>
    </lineage>
</organism>
<gene>
    <name evidence="3" type="ORF">HNP55_004149</name>
</gene>
<sequence length="154" mass="16922">MNAKDEFTRHCAELLEGLGPVRTRRMFGGHGVYVDDLFVAIIIDEQLYLKTDAQSRPQFEAQGCQPFRYQREGETHSLGYYRPPEEAIDSPALLRPWARLAQEAALRAQAAKLAKPVKKQQPGKAASVKRPAGGSSRAPAAASSSARTKARTKS</sequence>
<dbReference type="EMBL" id="JACHLP010000010">
    <property type="protein sequence ID" value="MBB4845597.1"/>
    <property type="molecule type" value="Genomic_DNA"/>
</dbReference>
<dbReference type="PANTHER" id="PTHR36121:SF1">
    <property type="entry name" value="PROTEIN SXY"/>
    <property type="match status" value="1"/>
</dbReference>
<dbReference type="SUPFAM" id="SSF159894">
    <property type="entry name" value="YgaC/TfoX-N like"/>
    <property type="match status" value="1"/>
</dbReference>
<feature type="region of interest" description="Disordered" evidence="1">
    <location>
        <begin position="111"/>
        <end position="154"/>
    </location>
</feature>
<evidence type="ECO:0000313" key="3">
    <source>
        <dbReference type="EMBL" id="MBB4845597.1"/>
    </source>
</evidence>
<dbReference type="Pfam" id="PF04993">
    <property type="entry name" value="TfoX_N"/>
    <property type="match status" value="1"/>
</dbReference>
<evidence type="ECO:0000313" key="4">
    <source>
        <dbReference type="Proteomes" id="UP000562027"/>
    </source>
</evidence>
<name>A0A840LJY2_9BURK</name>
<protein>
    <submittedName>
        <fullName evidence="3">DNA transformation protein</fullName>
    </submittedName>
</protein>
<evidence type="ECO:0000259" key="2">
    <source>
        <dbReference type="Pfam" id="PF04993"/>
    </source>
</evidence>
<reference evidence="3 4" key="1">
    <citation type="submission" date="2020-08" db="EMBL/GenBank/DDBJ databases">
        <title>Functional genomics of gut bacteria from endangered species of beetles.</title>
        <authorList>
            <person name="Carlos-Shanley C."/>
        </authorList>
    </citation>
    <scope>NUCLEOTIDE SEQUENCE [LARGE SCALE GENOMIC DNA]</scope>
    <source>
        <strain evidence="3 4">S00239</strain>
    </source>
</reference>
<keyword evidence="4" id="KW-1185">Reference proteome</keyword>
<dbReference type="InterPro" id="IPR047525">
    <property type="entry name" value="TfoX-like"/>
</dbReference>
<feature type="domain" description="TfoX N-terminal" evidence="2">
    <location>
        <begin position="13"/>
        <end position="105"/>
    </location>
</feature>
<dbReference type="Proteomes" id="UP000562027">
    <property type="component" value="Unassembled WGS sequence"/>
</dbReference>
<dbReference type="AlphaFoldDB" id="A0A840LJY2"/>
<dbReference type="PANTHER" id="PTHR36121">
    <property type="entry name" value="PROTEIN SXY"/>
    <property type="match status" value="1"/>
</dbReference>
<dbReference type="InterPro" id="IPR007076">
    <property type="entry name" value="TfoX_N"/>
</dbReference>
<proteinExistence type="predicted"/>
<dbReference type="RefSeq" id="WP_184303731.1">
    <property type="nucleotide sequence ID" value="NZ_JACHLP010000010.1"/>
</dbReference>
<evidence type="ECO:0000256" key="1">
    <source>
        <dbReference type="SAM" id="MobiDB-lite"/>
    </source>
</evidence>
<accession>A0A840LJY2</accession>
<feature type="compositionally biased region" description="Low complexity" evidence="1">
    <location>
        <begin position="130"/>
        <end position="147"/>
    </location>
</feature>
<dbReference type="Gene3D" id="3.30.1460.30">
    <property type="entry name" value="YgaC/TfoX-N like chaperone"/>
    <property type="match status" value="1"/>
</dbReference>
<comment type="caution">
    <text evidence="3">The sequence shown here is derived from an EMBL/GenBank/DDBJ whole genome shotgun (WGS) entry which is preliminary data.</text>
</comment>